<gene>
    <name evidence="1" type="ORF">KC01_LOCUS21722</name>
</gene>
<name>A0AAV2KQY3_KNICA</name>
<keyword evidence="2" id="KW-1185">Reference proteome</keyword>
<sequence>MRFPSLVSRCHRLLTVFIFDGRRSDGYGCSGGGKTVKLMDLSQSERSLGGDETQEFKMLFSFIFIWPQKYHLIFIAKHIHHGRQP</sequence>
<evidence type="ECO:0000313" key="1">
    <source>
        <dbReference type="EMBL" id="CAL1592475.1"/>
    </source>
</evidence>
<accession>A0AAV2KQY3</accession>
<reference evidence="1 2" key="1">
    <citation type="submission" date="2024-04" db="EMBL/GenBank/DDBJ databases">
        <authorList>
            <person name="Waldvogel A.-M."/>
            <person name="Schoenle A."/>
        </authorList>
    </citation>
    <scope>NUCLEOTIDE SEQUENCE [LARGE SCALE GENOMIC DNA]</scope>
</reference>
<dbReference type="EMBL" id="OZ035824">
    <property type="protein sequence ID" value="CAL1592475.1"/>
    <property type="molecule type" value="Genomic_DNA"/>
</dbReference>
<dbReference type="AlphaFoldDB" id="A0AAV2KQY3"/>
<protein>
    <submittedName>
        <fullName evidence="1">Uncharacterized protein</fullName>
    </submittedName>
</protein>
<proteinExistence type="predicted"/>
<evidence type="ECO:0000313" key="2">
    <source>
        <dbReference type="Proteomes" id="UP001497482"/>
    </source>
</evidence>
<dbReference type="Proteomes" id="UP001497482">
    <property type="component" value="Chromosome 2"/>
</dbReference>
<organism evidence="1 2">
    <name type="scientific">Knipowitschia caucasica</name>
    <name type="common">Caucasian dwarf goby</name>
    <name type="synonym">Pomatoschistus caucasicus</name>
    <dbReference type="NCBI Taxonomy" id="637954"/>
    <lineage>
        <taxon>Eukaryota</taxon>
        <taxon>Metazoa</taxon>
        <taxon>Chordata</taxon>
        <taxon>Craniata</taxon>
        <taxon>Vertebrata</taxon>
        <taxon>Euteleostomi</taxon>
        <taxon>Actinopterygii</taxon>
        <taxon>Neopterygii</taxon>
        <taxon>Teleostei</taxon>
        <taxon>Neoteleostei</taxon>
        <taxon>Acanthomorphata</taxon>
        <taxon>Gobiaria</taxon>
        <taxon>Gobiiformes</taxon>
        <taxon>Gobioidei</taxon>
        <taxon>Gobiidae</taxon>
        <taxon>Gobiinae</taxon>
        <taxon>Knipowitschia</taxon>
    </lineage>
</organism>